<dbReference type="Pfam" id="PF15031">
    <property type="entry name" value="DUF4528"/>
    <property type="match status" value="1"/>
</dbReference>
<dbReference type="AlphaFoldDB" id="A0A6J1M2H4"/>
<organism evidence="2 3">
    <name type="scientific">Drosophila hydei</name>
    <name type="common">Fruit fly</name>
    <dbReference type="NCBI Taxonomy" id="7224"/>
    <lineage>
        <taxon>Eukaryota</taxon>
        <taxon>Metazoa</taxon>
        <taxon>Ecdysozoa</taxon>
        <taxon>Arthropoda</taxon>
        <taxon>Hexapoda</taxon>
        <taxon>Insecta</taxon>
        <taxon>Pterygota</taxon>
        <taxon>Neoptera</taxon>
        <taxon>Endopterygota</taxon>
        <taxon>Diptera</taxon>
        <taxon>Brachycera</taxon>
        <taxon>Muscomorpha</taxon>
        <taxon>Ephydroidea</taxon>
        <taxon>Drosophilidae</taxon>
        <taxon>Drosophila</taxon>
    </lineage>
</organism>
<dbReference type="RefSeq" id="XP_023170856.1">
    <property type="nucleotide sequence ID" value="XM_023315088.2"/>
</dbReference>
<dbReference type="PANTHER" id="PTHR34651">
    <property type="entry name" value="SIMILAR TO ENSANGP00000021391"/>
    <property type="match status" value="1"/>
</dbReference>
<accession>A0A6J1M2H4</accession>
<dbReference type="Proteomes" id="UP000504633">
    <property type="component" value="Unplaced"/>
</dbReference>
<dbReference type="InterPro" id="IPR029245">
    <property type="entry name" value="DUF4528"/>
</dbReference>
<proteinExistence type="predicted"/>
<feature type="transmembrane region" description="Helical" evidence="1">
    <location>
        <begin position="46"/>
        <end position="67"/>
    </location>
</feature>
<protein>
    <submittedName>
        <fullName evidence="3">Uncharacterized protein C15orf61 homolog</fullName>
    </submittedName>
</protein>
<keyword evidence="1" id="KW-0812">Transmembrane</keyword>
<dbReference type="OMA" id="SHFRIGC"/>
<gene>
    <name evidence="3" type="primary">LOC111599434</name>
</gene>
<evidence type="ECO:0000313" key="2">
    <source>
        <dbReference type="Proteomes" id="UP000504633"/>
    </source>
</evidence>
<evidence type="ECO:0000256" key="1">
    <source>
        <dbReference type="SAM" id="Phobius"/>
    </source>
</evidence>
<keyword evidence="1" id="KW-0472">Membrane</keyword>
<sequence length="95" mass="11337">MSHFNWTLDTGTNYHILRTACYPYMKYHCSKREVQDLSMEDKFFRFLKVINLGLPMLFYGLAAIRLISHKEMVRVSDVEEVPIYFLYAEDKGSRF</sequence>
<dbReference type="OrthoDB" id="9970237at2759"/>
<reference evidence="3" key="1">
    <citation type="submission" date="2025-08" db="UniProtKB">
        <authorList>
            <consortium name="RefSeq"/>
        </authorList>
    </citation>
    <scope>IDENTIFICATION</scope>
    <source>
        <strain evidence="3">15085-1641.00</strain>
        <tissue evidence="3">Whole body</tissue>
    </source>
</reference>
<keyword evidence="2" id="KW-1185">Reference proteome</keyword>
<dbReference type="GeneID" id="111599434"/>
<name>A0A6J1M2H4_DROHY</name>
<evidence type="ECO:0000313" key="3">
    <source>
        <dbReference type="RefSeq" id="XP_023170856.1"/>
    </source>
</evidence>
<keyword evidence="1" id="KW-1133">Transmembrane helix</keyword>
<dbReference type="PANTHER" id="PTHR34651:SF1">
    <property type="entry name" value="SIMILAR TO ENSANGP00000021391"/>
    <property type="match status" value="1"/>
</dbReference>
<dbReference type="KEGG" id="dhe:111599434"/>